<evidence type="ECO:0000259" key="12">
    <source>
        <dbReference type="Pfam" id="PF04101"/>
    </source>
</evidence>
<feature type="binding site" evidence="10">
    <location>
        <position position="168"/>
    </location>
    <ligand>
        <name>UDP-N-acetyl-alpha-D-glucosamine</name>
        <dbReference type="ChEBI" id="CHEBI:57705"/>
    </ligand>
</feature>
<keyword evidence="4 10" id="KW-0808">Transferase</keyword>
<dbReference type="EC" id="2.4.1.227" evidence="10"/>
<dbReference type="GO" id="GO:0051301">
    <property type="term" value="P:cell division"/>
    <property type="evidence" value="ECO:0007669"/>
    <property type="project" value="UniProtKB-KW"/>
</dbReference>
<feature type="binding site" evidence="10">
    <location>
        <begin position="13"/>
        <end position="15"/>
    </location>
    <ligand>
        <name>UDP-N-acetyl-alpha-D-glucosamine</name>
        <dbReference type="ChEBI" id="CHEBI:57705"/>
    </ligand>
</feature>
<protein>
    <recommendedName>
        <fullName evidence="10">UDP-N-acetylglucosamine--N-acetylmuramyl-(pentapeptide) pyrophosphoryl-undecaprenol N-acetylglucosamine transferase</fullName>
        <ecNumber evidence="10">2.4.1.227</ecNumber>
    </recommendedName>
    <alternativeName>
        <fullName evidence="10">Undecaprenyl-PP-MurNAc-pentapeptide-UDPGlcNAc GlcNAc transferase</fullName>
    </alternativeName>
</protein>
<dbReference type="HAMAP" id="MF_00033">
    <property type="entry name" value="MurG"/>
    <property type="match status" value="1"/>
</dbReference>
<dbReference type="GO" id="GO:0005975">
    <property type="term" value="P:carbohydrate metabolic process"/>
    <property type="evidence" value="ECO:0007669"/>
    <property type="project" value="InterPro"/>
</dbReference>
<dbReference type="InterPro" id="IPR006009">
    <property type="entry name" value="GlcNAc_MurG"/>
</dbReference>
<gene>
    <name evidence="10 13" type="primary">murG</name>
    <name evidence="13" type="ORF">L21SP5_01518</name>
</gene>
<evidence type="ECO:0000256" key="7">
    <source>
        <dbReference type="ARBA" id="ARBA00023136"/>
    </source>
</evidence>
<feature type="domain" description="Glycosyltransferase family 28 N-terminal" evidence="11">
    <location>
        <begin position="6"/>
        <end position="145"/>
    </location>
</feature>
<keyword evidence="6 10" id="KW-0573">Peptidoglycan synthesis</keyword>
<evidence type="ECO:0000256" key="2">
    <source>
        <dbReference type="ARBA" id="ARBA00022618"/>
    </source>
</evidence>
<dbReference type="STRING" id="1307839.L21SP5_01518"/>
<feature type="binding site" evidence="10">
    <location>
        <position position="299"/>
    </location>
    <ligand>
        <name>UDP-N-acetyl-alpha-D-glucosamine</name>
        <dbReference type="ChEBI" id="CHEBI:57705"/>
    </ligand>
</feature>
<dbReference type="GO" id="GO:0008360">
    <property type="term" value="P:regulation of cell shape"/>
    <property type="evidence" value="ECO:0007669"/>
    <property type="project" value="UniProtKB-KW"/>
</dbReference>
<feature type="binding site" evidence="10">
    <location>
        <position position="127"/>
    </location>
    <ligand>
        <name>UDP-N-acetyl-alpha-D-glucosamine</name>
        <dbReference type="ChEBI" id="CHEBI:57705"/>
    </ligand>
</feature>
<evidence type="ECO:0000256" key="3">
    <source>
        <dbReference type="ARBA" id="ARBA00022676"/>
    </source>
</evidence>
<dbReference type="NCBIfam" id="TIGR01133">
    <property type="entry name" value="murG"/>
    <property type="match status" value="1"/>
</dbReference>
<comment type="caution">
    <text evidence="10">Lacks conserved residue(s) required for the propagation of feature annotation.</text>
</comment>
<comment type="subcellular location">
    <subcellularLocation>
        <location evidence="10">Cell membrane</location>
        <topology evidence="10">Peripheral membrane protein</topology>
        <orientation evidence="10">Cytoplasmic side</orientation>
    </subcellularLocation>
</comment>
<accession>A0A0S2HYS3</accession>
<dbReference type="InterPro" id="IPR007235">
    <property type="entry name" value="Glyco_trans_28_C"/>
</dbReference>
<keyword evidence="14" id="KW-1185">Reference proteome</keyword>
<keyword evidence="3 10" id="KW-0328">Glycosyltransferase</keyword>
<dbReference type="Gene3D" id="3.40.50.2000">
    <property type="entry name" value="Glycogen Phosphorylase B"/>
    <property type="match status" value="2"/>
</dbReference>
<dbReference type="Pfam" id="PF03033">
    <property type="entry name" value="Glyco_transf_28"/>
    <property type="match status" value="1"/>
</dbReference>
<evidence type="ECO:0000313" key="14">
    <source>
        <dbReference type="Proteomes" id="UP000064893"/>
    </source>
</evidence>
<proteinExistence type="inferred from homology"/>
<dbReference type="RefSeq" id="WP_057952647.1">
    <property type="nucleotide sequence ID" value="NZ_CP013118.1"/>
</dbReference>
<comment type="catalytic activity">
    <reaction evidence="10">
        <text>di-trans,octa-cis-undecaprenyl diphospho-N-acetyl-alpha-D-muramoyl-L-alanyl-D-glutamyl-meso-2,6-diaminopimeloyl-D-alanyl-D-alanine + UDP-N-acetyl-alpha-D-glucosamine = di-trans,octa-cis-undecaprenyl diphospho-[N-acetyl-alpha-D-glucosaminyl-(1-&gt;4)]-N-acetyl-alpha-D-muramoyl-L-alanyl-D-glutamyl-meso-2,6-diaminopimeloyl-D-alanyl-D-alanine + UDP + H(+)</text>
        <dbReference type="Rhea" id="RHEA:31227"/>
        <dbReference type="ChEBI" id="CHEBI:15378"/>
        <dbReference type="ChEBI" id="CHEBI:57705"/>
        <dbReference type="ChEBI" id="CHEBI:58223"/>
        <dbReference type="ChEBI" id="CHEBI:61387"/>
        <dbReference type="ChEBI" id="CHEBI:61388"/>
        <dbReference type="EC" id="2.4.1.227"/>
    </reaction>
</comment>
<dbReference type="InterPro" id="IPR004276">
    <property type="entry name" value="GlycoTrans_28_N"/>
</dbReference>
<dbReference type="GO" id="GO:0071555">
    <property type="term" value="P:cell wall organization"/>
    <property type="evidence" value="ECO:0007669"/>
    <property type="project" value="UniProtKB-KW"/>
</dbReference>
<feature type="domain" description="Glycosyl transferase family 28 C-terminal" evidence="12">
    <location>
        <begin position="193"/>
        <end position="355"/>
    </location>
</feature>
<dbReference type="AlphaFoldDB" id="A0A0S2HYS3"/>
<dbReference type="PATRIC" id="fig|1307839.3.peg.1618"/>
<evidence type="ECO:0000256" key="9">
    <source>
        <dbReference type="ARBA" id="ARBA00023316"/>
    </source>
</evidence>
<organism evidence="13 14">
    <name type="scientific">Salinivirga cyanobacteriivorans</name>
    <dbReference type="NCBI Taxonomy" id="1307839"/>
    <lineage>
        <taxon>Bacteria</taxon>
        <taxon>Pseudomonadati</taxon>
        <taxon>Bacteroidota</taxon>
        <taxon>Bacteroidia</taxon>
        <taxon>Bacteroidales</taxon>
        <taxon>Salinivirgaceae</taxon>
        <taxon>Salinivirga</taxon>
    </lineage>
</organism>
<dbReference type="EMBL" id="CP013118">
    <property type="protein sequence ID" value="ALO15166.1"/>
    <property type="molecule type" value="Genomic_DNA"/>
</dbReference>
<evidence type="ECO:0000256" key="5">
    <source>
        <dbReference type="ARBA" id="ARBA00022960"/>
    </source>
</evidence>
<dbReference type="GO" id="GO:0005886">
    <property type="term" value="C:plasma membrane"/>
    <property type="evidence" value="ECO:0007669"/>
    <property type="project" value="UniProtKB-SubCell"/>
</dbReference>
<dbReference type="PANTHER" id="PTHR21015:SF22">
    <property type="entry name" value="GLYCOSYLTRANSFERASE"/>
    <property type="match status" value="1"/>
</dbReference>
<dbReference type="CDD" id="cd03785">
    <property type="entry name" value="GT28_MurG"/>
    <property type="match status" value="1"/>
</dbReference>
<dbReference type="GO" id="GO:0051991">
    <property type="term" value="F:UDP-N-acetyl-D-glucosamine:N-acetylmuramoyl-L-alanyl-D-glutamyl-meso-2,6-diaminopimelyl-D-alanyl-D-alanine-diphosphoundecaprenol 4-beta-N-acetylglucosaminlytransferase activity"/>
    <property type="evidence" value="ECO:0007669"/>
    <property type="project" value="RHEA"/>
</dbReference>
<keyword evidence="2 10" id="KW-0132">Cell division</keyword>
<evidence type="ECO:0000256" key="1">
    <source>
        <dbReference type="ARBA" id="ARBA00022475"/>
    </source>
</evidence>
<dbReference type="Pfam" id="PF04101">
    <property type="entry name" value="Glyco_tran_28_C"/>
    <property type="match status" value="1"/>
</dbReference>
<dbReference type="GO" id="GO:0050511">
    <property type="term" value="F:undecaprenyldiphospho-muramoylpentapeptide beta-N-acetylglucosaminyltransferase activity"/>
    <property type="evidence" value="ECO:0007669"/>
    <property type="project" value="UniProtKB-UniRule"/>
</dbReference>
<dbReference type="KEGG" id="blq:L21SP5_01518"/>
<comment type="function">
    <text evidence="10">Cell wall formation. Catalyzes the transfer of a GlcNAc subunit on undecaprenyl-pyrophosphoryl-MurNAc-pentapeptide (lipid intermediate I) to form undecaprenyl-pyrophosphoryl-MurNAc-(pentapeptide)GlcNAc (lipid intermediate II).</text>
</comment>
<dbReference type="SUPFAM" id="SSF53756">
    <property type="entry name" value="UDP-Glycosyltransferase/glycogen phosphorylase"/>
    <property type="match status" value="1"/>
</dbReference>
<evidence type="ECO:0000256" key="10">
    <source>
        <dbReference type="HAMAP-Rule" id="MF_00033"/>
    </source>
</evidence>
<evidence type="ECO:0000256" key="6">
    <source>
        <dbReference type="ARBA" id="ARBA00022984"/>
    </source>
</evidence>
<dbReference type="PANTHER" id="PTHR21015">
    <property type="entry name" value="UDP-N-ACETYLGLUCOSAMINE--N-ACETYLMURAMYL-(PENTAPEPTIDE) PYROPHOSPHORYL-UNDECAPRENOL N-ACETYLGLUCOSAMINE TRANSFERASE 1"/>
    <property type="match status" value="1"/>
</dbReference>
<feature type="binding site" evidence="10">
    <location>
        <position position="254"/>
    </location>
    <ligand>
        <name>UDP-N-acetyl-alpha-D-glucosamine</name>
        <dbReference type="ChEBI" id="CHEBI:57705"/>
    </ligand>
</feature>
<name>A0A0S2HYS3_9BACT</name>
<reference evidence="13 14" key="1">
    <citation type="submission" date="2015-11" db="EMBL/GenBank/DDBJ databases">
        <title>Description and complete genome sequence of a novel strain predominating in hypersaline microbial mats and representing a new family of the Bacteriodetes phylum.</title>
        <authorList>
            <person name="Spring S."/>
            <person name="Bunk B."/>
            <person name="Sproer C."/>
            <person name="Klenk H.-P."/>
        </authorList>
    </citation>
    <scope>NUCLEOTIDE SEQUENCE [LARGE SCALE GENOMIC DNA]</scope>
    <source>
        <strain evidence="13 14">L21-Spi-D4</strain>
    </source>
</reference>
<keyword evidence="7 10" id="KW-0472">Membrane</keyword>
<keyword evidence="1 10" id="KW-1003">Cell membrane</keyword>
<sequence length="368" mass="40476">MRKIKVMISAGGTGGHIFPALATANKLKELHPEIEIQFVGAEGKMEMKKVPAAGYPITGLPVMGFPRKPSLKIITFFKKLIKAMQRAKRIVRNFEPDVAAGFGGYASGPVLRIISKRKIPYLLQEQNSYAGITNRMLAKKASKICVAYDNMDKYFPSEKIIFTGNPIRSSLFEATETVKEAYHNFGFDPDKPTVLVTGGSQGARSVNEAIYKNLAFFEETGIQLLWQCGSLYFKEFTNRMGYQVNDHIHLTKFIENMNYAYACADVVVARAGAGTISELCVVGLPAILIPSPNVAEDHQTHNAKALADKGAAVLIADDEAAQKLPEKIKSILEDDKVAEGMRTQLKNFARTDADEKIAKEILKLAGVE</sequence>
<evidence type="ECO:0000256" key="8">
    <source>
        <dbReference type="ARBA" id="ARBA00023306"/>
    </source>
</evidence>
<dbReference type="Proteomes" id="UP000064893">
    <property type="component" value="Chromosome"/>
</dbReference>
<evidence type="ECO:0000313" key="13">
    <source>
        <dbReference type="EMBL" id="ALO15166.1"/>
    </source>
</evidence>
<dbReference type="OrthoDB" id="9808936at2"/>
<keyword evidence="5 10" id="KW-0133">Cell shape</keyword>
<feature type="binding site" evidence="10">
    <location>
        <position position="200"/>
    </location>
    <ligand>
        <name>UDP-N-acetyl-alpha-D-glucosamine</name>
        <dbReference type="ChEBI" id="CHEBI:57705"/>
    </ligand>
</feature>
<keyword evidence="8 10" id="KW-0131">Cell cycle</keyword>
<evidence type="ECO:0000259" key="11">
    <source>
        <dbReference type="Pfam" id="PF03033"/>
    </source>
</evidence>
<comment type="similarity">
    <text evidence="10">Belongs to the glycosyltransferase 28 family. MurG subfamily.</text>
</comment>
<dbReference type="GO" id="GO:0009252">
    <property type="term" value="P:peptidoglycan biosynthetic process"/>
    <property type="evidence" value="ECO:0007669"/>
    <property type="project" value="UniProtKB-UniRule"/>
</dbReference>
<comment type="pathway">
    <text evidence="10">Cell wall biogenesis; peptidoglycan biosynthesis.</text>
</comment>
<keyword evidence="9 10" id="KW-0961">Cell wall biogenesis/degradation</keyword>
<dbReference type="UniPathway" id="UPA00219"/>
<evidence type="ECO:0000256" key="4">
    <source>
        <dbReference type="ARBA" id="ARBA00022679"/>
    </source>
</evidence>